<dbReference type="PROSITE" id="PS01133">
    <property type="entry name" value="UPF0017"/>
    <property type="match status" value="1"/>
</dbReference>
<dbReference type="EMBL" id="JAERQJ010000005">
    <property type="protein sequence ID" value="MBL0684500.1"/>
    <property type="molecule type" value="Genomic_DNA"/>
</dbReference>
<feature type="active site" description="Charge relay system" evidence="4">
    <location>
        <position position="142"/>
    </location>
</feature>
<dbReference type="Proteomes" id="UP000651057">
    <property type="component" value="Unassembled WGS sequence"/>
</dbReference>
<gene>
    <name evidence="6" type="ORF">JJQ60_13305</name>
</gene>
<feature type="active site" description="Charge relay system" evidence="4">
    <location>
        <position position="268"/>
    </location>
</feature>
<evidence type="ECO:0000313" key="7">
    <source>
        <dbReference type="Proteomes" id="UP000651057"/>
    </source>
</evidence>
<evidence type="ECO:0000256" key="1">
    <source>
        <dbReference type="ARBA" id="ARBA00010884"/>
    </source>
</evidence>
<organism evidence="6 7">
    <name type="scientific">Aquimarina mytili</name>
    <dbReference type="NCBI Taxonomy" id="874423"/>
    <lineage>
        <taxon>Bacteria</taxon>
        <taxon>Pseudomonadati</taxon>
        <taxon>Bacteroidota</taxon>
        <taxon>Flavobacteriia</taxon>
        <taxon>Flavobacteriales</taxon>
        <taxon>Flavobacteriaceae</taxon>
        <taxon>Aquimarina</taxon>
    </lineage>
</organism>
<keyword evidence="2" id="KW-0719">Serine esterase</keyword>
<accession>A0A937A3Y7</accession>
<evidence type="ECO:0000256" key="3">
    <source>
        <dbReference type="ARBA" id="ARBA00022801"/>
    </source>
</evidence>
<keyword evidence="7" id="KW-1185">Reference proteome</keyword>
<feature type="domain" description="AB hydrolase-1" evidence="5">
    <location>
        <begin position="65"/>
        <end position="205"/>
    </location>
</feature>
<comment type="similarity">
    <text evidence="1">Belongs to the AB hydrolase superfamily. AB hydrolase 4 family.</text>
</comment>
<feature type="active site" description="Charge relay system" evidence="4">
    <location>
        <position position="297"/>
    </location>
</feature>
<protein>
    <submittedName>
        <fullName evidence="6">Alpha/beta fold hydrolase</fullName>
    </submittedName>
</protein>
<dbReference type="InterPro" id="IPR012020">
    <property type="entry name" value="ABHD4"/>
</dbReference>
<dbReference type="GO" id="GO:0034338">
    <property type="term" value="F:short-chain carboxylesterase activity"/>
    <property type="evidence" value="ECO:0007669"/>
    <property type="project" value="TreeGrafter"/>
</dbReference>
<dbReference type="InterPro" id="IPR000952">
    <property type="entry name" value="AB_hydrolase_4_CS"/>
</dbReference>
<sequence length="334" mass="37917">MPLLNSNYTPPLFFRNNHISTIYPNLIRTIDDIQQKRERVELDDGDFIDLDWSYTSPQKSKKLAIIIHGLEGNAQRQYIMGLAKHLNQNGWDAAAVNLRNCSGEVNRLYRSYNAGVSDDLDRIIKHIIDTYDYPSISICGFSLGGNITLKYLGEGRSIPSNVKAGVAISAPCDLHDSLLAINKPNNFIYKNRFIRHLKAKLLERQVVFPDKISISDIKACKTLMDIDDLYTSKAHGYTNAIDYYTKCSSKQFLKNIQTPTLIINAKNDSFLGDLCYPIKEAKENSNLFLETPKYGGHVGFFLPGITYYNEARTLDFFEKSTANPLTKKVFSYLK</sequence>
<evidence type="ECO:0000256" key="2">
    <source>
        <dbReference type="ARBA" id="ARBA00022487"/>
    </source>
</evidence>
<evidence type="ECO:0000313" key="6">
    <source>
        <dbReference type="EMBL" id="MBL0684500.1"/>
    </source>
</evidence>
<dbReference type="InterPro" id="IPR000073">
    <property type="entry name" value="AB_hydrolase_1"/>
</dbReference>
<name>A0A937A3Y7_9FLAO</name>
<dbReference type="GO" id="GO:0047372">
    <property type="term" value="F:monoacylglycerol lipase activity"/>
    <property type="evidence" value="ECO:0007669"/>
    <property type="project" value="TreeGrafter"/>
</dbReference>
<dbReference type="InterPro" id="IPR029058">
    <property type="entry name" value="AB_hydrolase_fold"/>
</dbReference>
<keyword evidence="3 6" id="KW-0378">Hydrolase</keyword>
<comment type="caution">
    <text evidence="6">The sequence shown here is derived from an EMBL/GenBank/DDBJ whole genome shotgun (WGS) entry which is preliminary data.</text>
</comment>
<dbReference type="SUPFAM" id="SSF53474">
    <property type="entry name" value="alpha/beta-Hydrolases"/>
    <property type="match status" value="1"/>
</dbReference>
<dbReference type="PIRSF" id="PIRSF005211">
    <property type="entry name" value="Ab_hydro_YheT"/>
    <property type="match status" value="1"/>
</dbReference>
<proteinExistence type="inferred from homology"/>
<dbReference type="Gene3D" id="3.40.50.1820">
    <property type="entry name" value="alpha/beta hydrolase"/>
    <property type="match status" value="1"/>
</dbReference>
<dbReference type="RefSeq" id="WP_201920834.1">
    <property type="nucleotide sequence ID" value="NZ_BAABAX010000031.1"/>
</dbReference>
<dbReference type="AlphaFoldDB" id="A0A937A3Y7"/>
<dbReference type="PANTHER" id="PTHR10794">
    <property type="entry name" value="ABHYDROLASE DOMAIN-CONTAINING PROTEIN"/>
    <property type="match status" value="1"/>
</dbReference>
<evidence type="ECO:0000256" key="4">
    <source>
        <dbReference type="PIRSR" id="PIRSR005211-1"/>
    </source>
</evidence>
<dbReference type="PANTHER" id="PTHR10794:SF94">
    <property type="entry name" value="ESTERASE YHET-RELATED"/>
    <property type="match status" value="1"/>
</dbReference>
<dbReference type="Pfam" id="PF00561">
    <property type="entry name" value="Abhydrolase_1"/>
    <property type="match status" value="1"/>
</dbReference>
<dbReference type="InterPro" id="IPR050960">
    <property type="entry name" value="AB_hydrolase_4_sf"/>
</dbReference>
<reference evidence="6" key="1">
    <citation type="submission" date="2021-01" db="EMBL/GenBank/DDBJ databases">
        <authorList>
            <person name="Zhong Y.L."/>
        </authorList>
    </citation>
    <scope>NUCLEOTIDE SEQUENCE</scope>
    <source>
        <strain evidence="6">KCTC 23302</strain>
    </source>
</reference>
<evidence type="ECO:0000259" key="5">
    <source>
        <dbReference type="Pfam" id="PF00561"/>
    </source>
</evidence>